<evidence type="ECO:0000256" key="3">
    <source>
        <dbReference type="ARBA" id="ARBA00009759"/>
    </source>
</evidence>
<sequence>MSSIEPSYAACLQTAKSVARDAGQVIASAFQQNLSVTGSKQLETKTNFADLVTATDKAVEAKAFAALRSAYPDHAFIGEESASAIGSDTVTLTDNCTWVLDPIDGTTNFVHGFPMVAISIALFHHREPVVGVIYNPILDEMYAALKGGGAELNGTALPLRPPVDAKPLTLATSLVGTEFGSDRRPECLDKKTAGMARIGRLVRGVRCIGSCALALCLV</sequence>
<keyword evidence="5 8" id="KW-0378">Hydrolase</keyword>
<dbReference type="GO" id="GO:0007165">
    <property type="term" value="P:signal transduction"/>
    <property type="evidence" value="ECO:0007669"/>
    <property type="project" value="TreeGrafter"/>
</dbReference>
<proteinExistence type="inferred from homology"/>
<evidence type="ECO:0000256" key="6">
    <source>
        <dbReference type="ARBA" id="ARBA00022842"/>
    </source>
</evidence>
<dbReference type="FunFam" id="3.30.540.10:FF:000004">
    <property type="entry name" value="Inositol-1-monophosphatase"/>
    <property type="match status" value="1"/>
</dbReference>
<feature type="binding site" evidence="7">
    <location>
        <position position="79"/>
    </location>
    <ligand>
        <name>Mg(2+)</name>
        <dbReference type="ChEBI" id="CHEBI:18420"/>
        <label>1</label>
        <note>catalytic</note>
    </ligand>
</feature>
<comment type="pathway">
    <text evidence="8">Polyol metabolism; myo-inositol biosynthesis; myo-inositol from D-glucose 6-phosphate: step 2/2.</text>
</comment>
<dbReference type="GO" id="GO:0006021">
    <property type="term" value="P:inositol biosynthetic process"/>
    <property type="evidence" value="ECO:0007669"/>
    <property type="project" value="UniProtKB-UniPathway"/>
</dbReference>
<accession>A0A4P9WY16</accession>
<dbReference type="GO" id="GO:0008934">
    <property type="term" value="F:inositol monophosphate 1-phosphatase activity"/>
    <property type="evidence" value="ECO:0007669"/>
    <property type="project" value="InterPro"/>
</dbReference>
<dbReference type="Gene3D" id="3.30.540.10">
    <property type="entry name" value="Fructose-1,6-Bisphosphatase, subunit A, domain 1"/>
    <property type="match status" value="1"/>
</dbReference>
<dbReference type="Gene3D" id="3.40.190.80">
    <property type="match status" value="1"/>
</dbReference>
<evidence type="ECO:0000256" key="7">
    <source>
        <dbReference type="PIRSR" id="PIRSR600760-2"/>
    </source>
</evidence>
<organism evidence="9 10">
    <name type="scientific">Caulochytrium protostelioides</name>
    <dbReference type="NCBI Taxonomy" id="1555241"/>
    <lineage>
        <taxon>Eukaryota</taxon>
        <taxon>Fungi</taxon>
        <taxon>Fungi incertae sedis</taxon>
        <taxon>Chytridiomycota</taxon>
        <taxon>Chytridiomycota incertae sedis</taxon>
        <taxon>Chytridiomycetes</taxon>
        <taxon>Caulochytriales</taxon>
        <taxon>Caulochytriaceae</taxon>
        <taxon>Caulochytrium</taxon>
    </lineage>
</organism>
<dbReference type="PANTHER" id="PTHR20854:SF4">
    <property type="entry name" value="INOSITOL-1-MONOPHOSPHATASE-RELATED"/>
    <property type="match status" value="1"/>
</dbReference>
<dbReference type="GO" id="GO:0046872">
    <property type="term" value="F:metal ion binding"/>
    <property type="evidence" value="ECO:0007669"/>
    <property type="project" value="UniProtKB-KW"/>
</dbReference>
<evidence type="ECO:0000313" key="9">
    <source>
        <dbReference type="EMBL" id="RKO97168.1"/>
    </source>
</evidence>
<dbReference type="InterPro" id="IPR033942">
    <property type="entry name" value="IMPase"/>
</dbReference>
<dbReference type="CDD" id="cd01639">
    <property type="entry name" value="IMPase"/>
    <property type="match status" value="1"/>
</dbReference>
<feature type="binding site" evidence="7">
    <location>
        <position position="101"/>
    </location>
    <ligand>
        <name>Mg(2+)</name>
        <dbReference type="ChEBI" id="CHEBI:18420"/>
        <label>1</label>
        <note>catalytic</note>
    </ligand>
</feature>
<dbReference type="PRINTS" id="PR00377">
    <property type="entry name" value="IMPHPHTASES"/>
</dbReference>
<dbReference type="Pfam" id="PF00459">
    <property type="entry name" value="Inositol_P"/>
    <property type="match status" value="1"/>
</dbReference>
<gene>
    <name evidence="9" type="ORF">CAUPRSCDRAFT_6912</name>
</gene>
<name>A0A4P9WY16_9FUNG</name>
<evidence type="ECO:0000313" key="10">
    <source>
        <dbReference type="Proteomes" id="UP000268535"/>
    </source>
</evidence>
<dbReference type="SUPFAM" id="SSF56655">
    <property type="entry name" value="Carbohydrate phosphatase"/>
    <property type="match status" value="1"/>
</dbReference>
<evidence type="ECO:0000256" key="5">
    <source>
        <dbReference type="ARBA" id="ARBA00022801"/>
    </source>
</evidence>
<dbReference type="PANTHER" id="PTHR20854">
    <property type="entry name" value="INOSITOL MONOPHOSPHATASE"/>
    <property type="match status" value="1"/>
</dbReference>
<comment type="cofactor">
    <cofactor evidence="2 7 8">
        <name>Mg(2+)</name>
        <dbReference type="ChEBI" id="CHEBI:18420"/>
    </cofactor>
</comment>
<feature type="binding site" evidence="7">
    <location>
        <position position="103"/>
    </location>
    <ligand>
        <name>Mg(2+)</name>
        <dbReference type="ChEBI" id="CHEBI:18420"/>
        <label>1</label>
        <note>catalytic</note>
    </ligand>
</feature>
<dbReference type="AlphaFoldDB" id="A0A4P9WY16"/>
<comment type="similarity">
    <text evidence="3 8">Belongs to the inositol monophosphatase superfamily.</text>
</comment>
<protein>
    <recommendedName>
        <fullName evidence="8">Inositol-1-monophosphatase</fullName>
        <ecNumber evidence="8">3.1.3.25</ecNumber>
    </recommendedName>
</protein>
<dbReference type="PROSITE" id="PS00629">
    <property type="entry name" value="IMP_1"/>
    <property type="match status" value="1"/>
</dbReference>
<dbReference type="Proteomes" id="UP000268535">
    <property type="component" value="Unassembled WGS sequence"/>
</dbReference>
<dbReference type="EMBL" id="ML009381">
    <property type="protein sequence ID" value="RKO97168.1"/>
    <property type="molecule type" value="Genomic_DNA"/>
</dbReference>
<evidence type="ECO:0000256" key="4">
    <source>
        <dbReference type="ARBA" id="ARBA00022723"/>
    </source>
</evidence>
<feature type="non-terminal residue" evidence="9">
    <location>
        <position position="218"/>
    </location>
</feature>
<keyword evidence="6 7" id="KW-0460">Magnesium</keyword>
<evidence type="ECO:0000256" key="1">
    <source>
        <dbReference type="ARBA" id="ARBA00001033"/>
    </source>
</evidence>
<evidence type="ECO:0000256" key="8">
    <source>
        <dbReference type="RuleBase" id="RU364068"/>
    </source>
</evidence>
<comment type="catalytic activity">
    <reaction evidence="1 8">
        <text>a myo-inositol phosphate + H2O = myo-inositol + phosphate</text>
        <dbReference type="Rhea" id="RHEA:24056"/>
        <dbReference type="ChEBI" id="CHEBI:15377"/>
        <dbReference type="ChEBI" id="CHEBI:17268"/>
        <dbReference type="ChEBI" id="CHEBI:43474"/>
        <dbReference type="ChEBI" id="CHEBI:84139"/>
        <dbReference type="EC" id="3.1.3.25"/>
    </reaction>
</comment>
<dbReference type="UniPathway" id="UPA00823">
    <property type="reaction ID" value="UER00788"/>
</dbReference>
<keyword evidence="4 7" id="KW-0479">Metal-binding</keyword>
<dbReference type="InterPro" id="IPR020583">
    <property type="entry name" value="Inositol_monoP_metal-BS"/>
</dbReference>
<dbReference type="InterPro" id="IPR000760">
    <property type="entry name" value="Inositol_monophosphatase-like"/>
</dbReference>
<dbReference type="EC" id="3.1.3.25" evidence="8"/>
<evidence type="ECO:0000256" key="2">
    <source>
        <dbReference type="ARBA" id="ARBA00001946"/>
    </source>
</evidence>
<feature type="binding site" evidence="7">
    <location>
        <position position="104"/>
    </location>
    <ligand>
        <name>Mg(2+)</name>
        <dbReference type="ChEBI" id="CHEBI:18420"/>
        <label>1</label>
        <note>catalytic</note>
    </ligand>
</feature>
<reference evidence="10" key="1">
    <citation type="journal article" date="2018" name="Nat. Microbiol.">
        <title>Leveraging single-cell genomics to expand the fungal tree of life.</title>
        <authorList>
            <person name="Ahrendt S.R."/>
            <person name="Quandt C.A."/>
            <person name="Ciobanu D."/>
            <person name="Clum A."/>
            <person name="Salamov A."/>
            <person name="Andreopoulos B."/>
            <person name="Cheng J.F."/>
            <person name="Woyke T."/>
            <person name="Pelin A."/>
            <person name="Henrissat B."/>
            <person name="Reynolds N.K."/>
            <person name="Benny G.L."/>
            <person name="Smith M.E."/>
            <person name="James T.Y."/>
            <person name="Grigoriev I.V."/>
        </authorList>
    </citation>
    <scope>NUCLEOTIDE SEQUENCE [LARGE SCALE GENOMIC DNA]</scope>
    <source>
        <strain evidence="10">ATCC 52028</strain>
    </source>
</reference>